<name>A0ACC1S269_9HYPO</name>
<sequence length="684" mass="78095">MRASGHDLRSPRSVRQSPRSIWNPVCSSINNFDKSYCGFCSSTRNLIAINKQRNCISKDTKAMASQTTCSKPQTSPRLRMASLSNQVAVLDMKLAEVRPLDKAEVEDKEYPSVDIPRWKNNVHIYLPREDDGGKQFIAKVNFRRHPRIPLAIPIREPQYLSDEEGPWSQKTVLAFDGGGIRGYSSLLILKRIMLQIRRLELEHEEYQATSSAYYPWKGGPQSEHVSVDPEPERIDEYLPCHYFDYMAGTSTGGLSSLMLGRLRMSVDEALDEYSEFGNAVFGKSRWFHERSLLWYPRAKFSCRKTREAFQGVVLRNLRRERGHASSNTAEIADAINEPLKYREDRTRTIAVSLALHKGGGRRGRLASRYVWRSYDNNFTPKVHDPKRWNACNMGPAHTATIWEVARATTAAPVYFESIKIGSLKHLDGGMAANNPSLTALEEIYGQYKLPPALFVSLGTGLKPDNTQDQELHGTKSHDAKVLRRAAAKDDVRRKQFLKKYVEIGRQWKSWIIDTEGDNGVNGWRFYCEHVGTNDSINLAENAHRLNVDGELHTIPLDDWRPANTGEITLKSIEKETDVYLRQDEVMRDIESIARRAVEIRRQRALYEKWETFAVDVAYYCKFCPQKSRRLYDTRAALRQHLEDSRKHNGSDGLNVMRIAPDEIEEALTFGRTLRNGNHTAASNG</sequence>
<gene>
    <name evidence="1" type="ORF">NM208_g9266</name>
</gene>
<reference evidence="1" key="1">
    <citation type="submission" date="2022-08" db="EMBL/GenBank/DDBJ databases">
        <title>Genome Sequence of Fusarium decemcellulare.</title>
        <authorList>
            <person name="Buettner E."/>
        </authorList>
    </citation>
    <scope>NUCLEOTIDE SEQUENCE</scope>
    <source>
        <strain evidence="1">Babe19</strain>
    </source>
</reference>
<organism evidence="1 2">
    <name type="scientific">Fusarium decemcellulare</name>
    <dbReference type="NCBI Taxonomy" id="57161"/>
    <lineage>
        <taxon>Eukaryota</taxon>
        <taxon>Fungi</taxon>
        <taxon>Dikarya</taxon>
        <taxon>Ascomycota</taxon>
        <taxon>Pezizomycotina</taxon>
        <taxon>Sordariomycetes</taxon>
        <taxon>Hypocreomycetidae</taxon>
        <taxon>Hypocreales</taxon>
        <taxon>Nectriaceae</taxon>
        <taxon>Fusarium</taxon>
        <taxon>Fusarium decemcellulare species complex</taxon>
    </lineage>
</organism>
<dbReference type="EMBL" id="JANRMS010001155">
    <property type="protein sequence ID" value="KAJ3530581.1"/>
    <property type="molecule type" value="Genomic_DNA"/>
</dbReference>
<evidence type="ECO:0000313" key="2">
    <source>
        <dbReference type="Proteomes" id="UP001148629"/>
    </source>
</evidence>
<dbReference type="Proteomes" id="UP001148629">
    <property type="component" value="Unassembled WGS sequence"/>
</dbReference>
<keyword evidence="2" id="KW-1185">Reference proteome</keyword>
<protein>
    <submittedName>
        <fullName evidence="1">Uncharacterized protein</fullName>
    </submittedName>
</protein>
<evidence type="ECO:0000313" key="1">
    <source>
        <dbReference type="EMBL" id="KAJ3530581.1"/>
    </source>
</evidence>
<proteinExistence type="predicted"/>
<accession>A0ACC1S269</accession>
<comment type="caution">
    <text evidence="1">The sequence shown here is derived from an EMBL/GenBank/DDBJ whole genome shotgun (WGS) entry which is preliminary data.</text>
</comment>